<keyword evidence="3 5" id="KW-1133">Transmembrane helix</keyword>
<dbReference type="InterPro" id="IPR025423">
    <property type="entry name" value="TMEM205-like"/>
</dbReference>
<evidence type="ECO:0000256" key="1">
    <source>
        <dbReference type="ARBA" id="ARBA00004370"/>
    </source>
</evidence>
<feature type="transmembrane region" description="Helical" evidence="5">
    <location>
        <begin position="45"/>
        <end position="64"/>
    </location>
</feature>
<dbReference type="Proteomes" id="UP000799421">
    <property type="component" value="Unassembled WGS sequence"/>
</dbReference>
<evidence type="ECO:0000256" key="3">
    <source>
        <dbReference type="ARBA" id="ARBA00022989"/>
    </source>
</evidence>
<evidence type="ECO:0000256" key="2">
    <source>
        <dbReference type="ARBA" id="ARBA00022692"/>
    </source>
</evidence>
<name>A0A6A7BZP8_9PEZI</name>
<feature type="transmembrane region" description="Helical" evidence="5">
    <location>
        <begin position="92"/>
        <end position="113"/>
    </location>
</feature>
<dbReference type="OrthoDB" id="1641132at2759"/>
<organism evidence="7 8">
    <name type="scientific">Piedraia hortae CBS 480.64</name>
    <dbReference type="NCBI Taxonomy" id="1314780"/>
    <lineage>
        <taxon>Eukaryota</taxon>
        <taxon>Fungi</taxon>
        <taxon>Dikarya</taxon>
        <taxon>Ascomycota</taxon>
        <taxon>Pezizomycotina</taxon>
        <taxon>Dothideomycetes</taxon>
        <taxon>Dothideomycetidae</taxon>
        <taxon>Capnodiales</taxon>
        <taxon>Piedraiaceae</taxon>
        <taxon>Piedraia</taxon>
    </lineage>
</organism>
<dbReference type="PANTHER" id="PTHR23241">
    <property type="entry name" value="LATE EMBRYOGENESIS ABUNDANT PLANTS LEA-RELATED"/>
    <property type="match status" value="1"/>
</dbReference>
<feature type="domain" description="TMEM205-like" evidence="6">
    <location>
        <begin position="10"/>
        <end position="123"/>
    </location>
</feature>
<keyword evidence="4 5" id="KW-0472">Membrane</keyword>
<evidence type="ECO:0000256" key="4">
    <source>
        <dbReference type="ARBA" id="ARBA00023136"/>
    </source>
</evidence>
<dbReference type="AlphaFoldDB" id="A0A6A7BZP8"/>
<gene>
    <name evidence="7" type="ORF">K470DRAFT_216428</name>
</gene>
<evidence type="ECO:0000313" key="7">
    <source>
        <dbReference type="EMBL" id="KAF2860796.1"/>
    </source>
</evidence>
<keyword evidence="2 5" id="KW-0812">Transmembrane</keyword>
<dbReference type="PANTHER" id="PTHR23241:SF106">
    <property type="entry name" value="DUF4149 DOMAIN-CONTAINING PROTEIN"/>
    <property type="match status" value="1"/>
</dbReference>
<feature type="transmembrane region" description="Helical" evidence="5">
    <location>
        <begin position="6"/>
        <end position="33"/>
    </location>
</feature>
<comment type="subcellular location">
    <subcellularLocation>
        <location evidence="1">Membrane</location>
    </subcellularLocation>
</comment>
<keyword evidence="8" id="KW-1185">Reference proteome</keyword>
<dbReference type="InterPro" id="IPR053009">
    <property type="entry name" value="Xanthocillin_Biosynth-Assoc"/>
</dbReference>
<evidence type="ECO:0000259" key="6">
    <source>
        <dbReference type="Pfam" id="PF13664"/>
    </source>
</evidence>
<sequence>MDTKPYHIIAYGTLLGSSVFQTFIGGPLAFKALPRAQFSTLQQAIFPTFFSLQTALPILLALTWPGERVASMGQVAARYNVGYKGLLENNKALGTIGIMFGTALLNLVVLGPATTKVMKERKHQETRDGKRYYDPGPHSEEMEHLNSAFSKLHGASSLTDVVGLGAMVFYAFIMSDL</sequence>
<dbReference type="GO" id="GO:0016020">
    <property type="term" value="C:membrane"/>
    <property type="evidence" value="ECO:0007669"/>
    <property type="project" value="UniProtKB-SubCell"/>
</dbReference>
<dbReference type="Pfam" id="PF13664">
    <property type="entry name" value="DUF4149"/>
    <property type="match status" value="1"/>
</dbReference>
<proteinExistence type="predicted"/>
<evidence type="ECO:0000256" key="5">
    <source>
        <dbReference type="SAM" id="Phobius"/>
    </source>
</evidence>
<accession>A0A6A7BZP8</accession>
<evidence type="ECO:0000313" key="8">
    <source>
        <dbReference type="Proteomes" id="UP000799421"/>
    </source>
</evidence>
<protein>
    <recommendedName>
        <fullName evidence="6">TMEM205-like domain-containing protein</fullName>
    </recommendedName>
</protein>
<feature type="transmembrane region" description="Helical" evidence="5">
    <location>
        <begin position="152"/>
        <end position="173"/>
    </location>
</feature>
<reference evidence="7" key="1">
    <citation type="journal article" date="2020" name="Stud. Mycol.">
        <title>101 Dothideomycetes genomes: a test case for predicting lifestyles and emergence of pathogens.</title>
        <authorList>
            <person name="Haridas S."/>
            <person name="Albert R."/>
            <person name="Binder M."/>
            <person name="Bloem J."/>
            <person name="Labutti K."/>
            <person name="Salamov A."/>
            <person name="Andreopoulos B."/>
            <person name="Baker S."/>
            <person name="Barry K."/>
            <person name="Bills G."/>
            <person name="Bluhm B."/>
            <person name="Cannon C."/>
            <person name="Castanera R."/>
            <person name="Culley D."/>
            <person name="Daum C."/>
            <person name="Ezra D."/>
            <person name="Gonzalez J."/>
            <person name="Henrissat B."/>
            <person name="Kuo A."/>
            <person name="Liang C."/>
            <person name="Lipzen A."/>
            <person name="Lutzoni F."/>
            <person name="Magnuson J."/>
            <person name="Mondo S."/>
            <person name="Nolan M."/>
            <person name="Ohm R."/>
            <person name="Pangilinan J."/>
            <person name="Park H.-J."/>
            <person name="Ramirez L."/>
            <person name="Alfaro M."/>
            <person name="Sun H."/>
            <person name="Tritt A."/>
            <person name="Yoshinaga Y."/>
            <person name="Zwiers L.-H."/>
            <person name="Turgeon B."/>
            <person name="Goodwin S."/>
            <person name="Spatafora J."/>
            <person name="Crous P."/>
            <person name="Grigoriev I."/>
        </authorList>
    </citation>
    <scope>NUCLEOTIDE SEQUENCE</scope>
    <source>
        <strain evidence="7">CBS 480.64</strain>
    </source>
</reference>
<dbReference type="EMBL" id="MU005978">
    <property type="protein sequence ID" value="KAF2860796.1"/>
    <property type="molecule type" value="Genomic_DNA"/>
</dbReference>